<keyword evidence="1" id="KW-0472">Membrane</keyword>
<accession>A0A0R3LHQ0</accession>
<evidence type="ECO:0000313" key="2">
    <source>
        <dbReference type="EMBL" id="KRR07324.1"/>
    </source>
</evidence>
<organism evidence="2 3">
    <name type="scientific">Bradyrhizobium jicamae</name>
    <dbReference type="NCBI Taxonomy" id="280332"/>
    <lineage>
        <taxon>Bacteria</taxon>
        <taxon>Pseudomonadati</taxon>
        <taxon>Pseudomonadota</taxon>
        <taxon>Alphaproteobacteria</taxon>
        <taxon>Hyphomicrobiales</taxon>
        <taxon>Nitrobacteraceae</taxon>
        <taxon>Bradyrhizobium</taxon>
    </lineage>
</organism>
<dbReference type="EMBL" id="LLXZ01000102">
    <property type="protein sequence ID" value="KRR07324.1"/>
    <property type="molecule type" value="Genomic_DNA"/>
</dbReference>
<evidence type="ECO:0008006" key="4">
    <source>
        <dbReference type="Google" id="ProtNLM"/>
    </source>
</evidence>
<dbReference type="Proteomes" id="UP000050863">
    <property type="component" value="Unassembled WGS sequence"/>
</dbReference>
<evidence type="ECO:0000313" key="3">
    <source>
        <dbReference type="Proteomes" id="UP000050863"/>
    </source>
</evidence>
<gene>
    <name evidence="2" type="ORF">CQ12_00605</name>
</gene>
<dbReference type="InterPro" id="IPR013901">
    <property type="entry name" value="Anthrone_oxy"/>
</dbReference>
<feature type="transmembrane region" description="Helical" evidence="1">
    <location>
        <begin position="124"/>
        <end position="144"/>
    </location>
</feature>
<keyword evidence="3" id="KW-1185">Reference proteome</keyword>
<name>A0A0R3LHQ0_9BRAD</name>
<evidence type="ECO:0000256" key="1">
    <source>
        <dbReference type="SAM" id="Phobius"/>
    </source>
</evidence>
<dbReference type="Pfam" id="PF08592">
    <property type="entry name" value="Anthrone_oxy"/>
    <property type="match status" value="1"/>
</dbReference>
<keyword evidence="1" id="KW-0812">Transmembrane</keyword>
<feature type="transmembrane region" description="Helical" evidence="1">
    <location>
        <begin position="6"/>
        <end position="27"/>
    </location>
</feature>
<protein>
    <recommendedName>
        <fullName evidence="4">DUF1772 domain-containing protein</fullName>
    </recommendedName>
</protein>
<sequence length="148" mass="16545">MRSMRPGLYAFGVAAAFLGATIYIGLVEQPARLRLNGRAMIQEWKLSNRRGTLVMSGFAVLSAVIALVQFRQSGDVRWIIGGTTILASWPYAYFVMMPVNVWLFAVQLGKPVSPVRRLMREWGLLEWGHVLIGFAACSVFAWVLEMPP</sequence>
<dbReference type="AlphaFoldDB" id="A0A0R3LHQ0"/>
<feature type="transmembrane region" description="Helical" evidence="1">
    <location>
        <begin position="48"/>
        <end position="70"/>
    </location>
</feature>
<reference evidence="2 3" key="1">
    <citation type="submission" date="2014-03" db="EMBL/GenBank/DDBJ databases">
        <title>Bradyrhizobium valentinum sp. nov., isolated from effective nodules of Lupinus mariae-josephae, a lupine endemic of basic-lime soils in Eastern Spain.</title>
        <authorList>
            <person name="Duran D."/>
            <person name="Rey L."/>
            <person name="Navarro A."/>
            <person name="Busquets A."/>
            <person name="Imperial J."/>
            <person name="Ruiz-Argueso T."/>
        </authorList>
    </citation>
    <scope>NUCLEOTIDE SEQUENCE [LARGE SCALE GENOMIC DNA]</scope>
    <source>
        <strain evidence="2 3">PAC68</strain>
    </source>
</reference>
<proteinExistence type="predicted"/>
<dbReference type="STRING" id="280332.CQ12_00605"/>
<keyword evidence="1" id="KW-1133">Transmembrane helix</keyword>
<comment type="caution">
    <text evidence="2">The sequence shown here is derived from an EMBL/GenBank/DDBJ whole genome shotgun (WGS) entry which is preliminary data.</text>
</comment>
<feature type="transmembrane region" description="Helical" evidence="1">
    <location>
        <begin position="76"/>
        <end position="103"/>
    </location>
</feature>